<evidence type="ECO:0000313" key="2">
    <source>
        <dbReference type="EMBL" id="WUP78217.1"/>
    </source>
</evidence>
<name>A0ABZ1T0T7_9ACTN</name>
<dbReference type="SUPFAM" id="SSF47598">
    <property type="entry name" value="Ribbon-helix-helix"/>
    <property type="match status" value="1"/>
</dbReference>
<reference evidence="2" key="1">
    <citation type="submission" date="2022-10" db="EMBL/GenBank/DDBJ databases">
        <title>The complete genomes of actinobacterial strains from the NBC collection.</title>
        <authorList>
            <person name="Joergensen T.S."/>
            <person name="Alvarez Arevalo M."/>
            <person name="Sterndorff E.B."/>
            <person name="Faurdal D."/>
            <person name="Vuksanovic O."/>
            <person name="Mourched A.-S."/>
            <person name="Charusanti P."/>
            <person name="Shaw S."/>
            <person name="Blin K."/>
            <person name="Weber T."/>
        </authorList>
    </citation>
    <scope>NUCLEOTIDE SEQUENCE</scope>
    <source>
        <strain evidence="2">NBC_00254</strain>
    </source>
</reference>
<evidence type="ECO:0000313" key="3">
    <source>
        <dbReference type="Proteomes" id="UP001432011"/>
    </source>
</evidence>
<dbReference type="InterPro" id="IPR010985">
    <property type="entry name" value="Ribbon_hlx_hlx"/>
</dbReference>
<dbReference type="Gene3D" id="1.10.1220.10">
    <property type="entry name" value="Met repressor-like"/>
    <property type="match status" value="1"/>
</dbReference>
<dbReference type="Pfam" id="PF01402">
    <property type="entry name" value="RHH_1"/>
    <property type="match status" value="1"/>
</dbReference>
<gene>
    <name evidence="2" type="ORF">OG913_14855</name>
</gene>
<protein>
    <submittedName>
        <fullName evidence="2">Ribbon-helix-helix protein, CopG family</fullName>
    </submittedName>
</protein>
<evidence type="ECO:0000259" key="1">
    <source>
        <dbReference type="Pfam" id="PF01402"/>
    </source>
</evidence>
<organism evidence="2 3">
    <name type="scientific">Microbispora hainanensis</name>
    <dbReference type="NCBI Taxonomy" id="568844"/>
    <lineage>
        <taxon>Bacteria</taxon>
        <taxon>Bacillati</taxon>
        <taxon>Actinomycetota</taxon>
        <taxon>Actinomycetes</taxon>
        <taxon>Streptosporangiales</taxon>
        <taxon>Streptosporangiaceae</taxon>
        <taxon>Microbispora</taxon>
    </lineage>
</organism>
<accession>A0ABZ1T0T7</accession>
<proteinExistence type="predicted"/>
<keyword evidence="3" id="KW-1185">Reference proteome</keyword>
<sequence>MAMTLRLTDEQTEALRRLAEKEGRSMQQIVVAAVEEYLSRHAADEEVHRLGVEAVRRWKPVLDRLAQ</sequence>
<dbReference type="Proteomes" id="UP001432011">
    <property type="component" value="Chromosome"/>
</dbReference>
<dbReference type="InterPro" id="IPR002145">
    <property type="entry name" value="CopG"/>
</dbReference>
<dbReference type="InterPro" id="IPR013321">
    <property type="entry name" value="Arc_rbn_hlx_hlx"/>
</dbReference>
<dbReference type="RefSeq" id="WP_142645405.1">
    <property type="nucleotide sequence ID" value="NZ_CP108085.1"/>
</dbReference>
<dbReference type="EMBL" id="CP108085">
    <property type="protein sequence ID" value="WUP78217.1"/>
    <property type="molecule type" value="Genomic_DNA"/>
</dbReference>
<feature type="domain" description="Ribbon-helix-helix protein CopG" evidence="1">
    <location>
        <begin position="4"/>
        <end position="39"/>
    </location>
</feature>